<keyword evidence="3" id="KW-0808">Transferase</keyword>
<dbReference type="InterPro" id="IPR023459">
    <property type="entry name" value="Tscrpt_elong_fac_GreA/B_fam"/>
</dbReference>
<keyword evidence="4" id="KW-1185">Reference proteome</keyword>
<evidence type="ECO:0000259" key="2">
    <source>
        <dbReference type="Pfam" id="PF14760"/>
    </source>
</evidence>
<dbReference type="InterPro" id="IPR036953">
    <property type="entry name" value="GreA/GreB_C_sf"/>
</dbReference>
<comment type="caution">
    <text evidence="3">The sequence shown here is derived from an EMBL/GenBank/DDBJ whole genome shotgun (WGS) entry which is preliminary data.</text>
</comment>
<dbReference type="PIRSF" id="PIRSF006092">
    <property type="entry name" value="GreA_GreB"/>
    <property type="match status" value="1"/>
</dbReference>
<dbReference type="Gene3D" id="3.10.50.30">
    <property type="entry name" value="Transcription elongation factor, GreA/GreB, C-terminal domain"/>
    <property type="match status" value="1"/>
</dbReference>
<dbReference type="GO" id="GO:0032784">
    <property type="term" value="P:regulation of DNA-templated transcription elongation"/>
    <property type="evidence" value="ECO:0007669"/>
    <property type="project" value="InterPro"/>
</dbReference>
<organism evidence="3 4">
    <name type="scientific">Pseudaminobacter soli</name>
    <name type="common">ex Zhang et al. 2022</name>
    <dbReference type="NCBI Taxonomy" id="2831468"/>
    <lineage>
        <taxon>Bacteria</taxon>
        <taxon>Pseudomonadati</taxon>
        <taxon>Pseudomonadota</taxon>
        <taxon>Alphaproteobacteria</taxon>
        <taxon>Hyphomicrobiales</taxon>
        <taxon>Phyllobacteriaceae</taxon>
        <taxon>Pseudaminobacter</taxon>
    </lineage>
</organism>
<gene>
    <name evidence="3" type="primary">rnk</name>
    <name evidence="3" type="ORF">KEU06_27485</name>
</gene>
<dbReference type="RefSeq" id="WP_188257893.1">
    <property type="nucleotide sequence ID" value="NZ_JABVCF010000023.1"/>
</dbReference>
<dbReference type="PANTHER" id="PTHR30437:SF5">
    <property type="entry name" value="REGULATOR OF NUCLEOSIDE DIPHOSPHATE KINASE"/>
    <property type="match status" value="1"/>
</dbReference>
<dbReference type="Pfam" id="PF14760">
    <property type="entry name" value="Rnk_N"/>
    <property type="match status" value="1"/>
</dbReference>
<dbReference type="EMBL" id="JAGWCR010000023">
    <property type="protein sequence ID" value="MBS3652339.1"/>
    <property type="molecule type" value="Genomic_DNA"/>
</dbReference>
<name>A0A942I519_9HYPH</name>
<dbReference type="SUPFAM" id="SSF54534">
    <property type="entry name" value="FKBP-like"/>
    <property type="match status" value="1"/>
</dbReference>
<dbReference type="InterPro" id="IPR029462">
    <property type="entry name" value="Rnk_N"/>
</dbReference>
<dbReference type="AlphaFoldDB" id="A0A942I519"/>
<proteinExistence type="predicted"/>
<dbReference type="GO" id="GO:0003677">
    <property type="term" value="F:DNA binding"/>
    <property type="evidence" value="ECO:0007669"/>
    <property type="project" value="InterPro"/>
</dbReference>
<protein>
    <submittedName>
        <fullName evidence="3">Nucleoside diphosphate kinase regulator</fullName>
    </submittedName>
</protein>
<dbReference type="GO" id="GO:0070063">
    <property type="term" value="F:RNA polymerase binding"/>
    <property type="evidence" value="ECO:0007669"/>
    <property type="project" value="InterPro"/>
</dbReference>
<dbReference type="GO" id="GO:0016301">
    <property type="term" value="F:kinase activity"/>
    <property type="evidence" value="ECO:0007669"/>
    <property type="project" value="UniProtKB-KW"/>
</dbReference>
<dbReference type="Gene3D" id="1.10.286.20">
    <property type="match status" value="1"/>
</dbReference>
<reference evidence="3" key="1">
    <citation type="submission" date="2021-04" db="EMBL/GenBank/DDBJ databases">
        <title>Pseudaminobacter soli sp. nov., isolated from paddy soil contaminated by heavy metals.</title>
        <authorList>
            <person name="Zhang K."/>
        </authorList>
    </citation>
    <scope>NUCLEOTIDE SEQUENCE</scope>
    <source>
        <strain evidence="3">19-2017</strain>
    </source>
</reference>
<evidence type="ECO:0000313" key="4">
    <source>
        <dbReference type="Proteomes" id="UP000680348"/>
    </source>
</evidence>
<evidence type="ECO:0000259" key="1">
    <source>
        <dbReference type="Pfam" id="PF01272"/>
    </source>
</evidence>
<dbReference type="Proteomes" id="UP000680348">
    <property type="component" value="Unassembled WGS sequence"/>
</dbReference>
<dbReference type="NCBIfam" id="NF004396">
    <property type="entry name" value="PRK05753.1"/>
    <property type="match status" value="1"/>
</dbReference>
<dbReference type="PANTHER" id="PTHR30437">
    <property type="entry name" value="TRANSCRIPTION ELONGATION FACTOR GREA"/>
    <property type="match status" value="1"/>
</dbReference>
<feature type="domain" description="Regulator of nucleoside diphosphate kinase N-terminal" evidence="2">
    <location>
        <begin position="11"/>
        <end position="51"/>
    </location>
</feature>
<keyword evidence="3" id="KW-0418">Kinase</keyword>
<feature type="domain" description="Transcription elongation factor GreA/GreB C-terminal" evidence="1">
    <location>
        <begin position="58"/>
        <end position="130"/>
    </location>
</feature>
<dbReference type="Pfam" id="PF01272">
    <property type="entry name" value="GreA_GreB"/>
    <property type="match status" value="1"/>
</dbReference>
<accession>A0A942I519</accession>
<sequence>MNPETKRQRKPAITMTRTDHERLSRLAESMSARNPEVADELLAEVDRARVVADARIAADVVRMGSSLRFTTDAGEVRSVTLVFPGEADIAEGKISILTPIGAALIGLSAGQSIDWTARDGRTHRLTVESVDAPAEASASQASIELRPAS</sequence>
<dbReference type="GO" id="GO:0006354">
    <property type="term" value="P:DNA-templated transcription elongation"/>
    <property type="evidence" value="ECO:0007669"/>
    <property type="project" value="TreeGrafter"/>
</dbReference>
<dbReference type="InterPro" id="IPR001437">
    <property type="entry name" value="Tscrpt_elong_fac_GreA/B_C"/>
</dbReference>
<evidence type="ECO:0000313" key="3">
    <source>
        <dbReference type="EMBL" id="MBS3652339.1"/>
    </source>
</evidence>